<dbReference type="Gene3D" id="1.10.10.10">
    <property type="entry name" value="Winged helix-like DNA-binding domain superfamily/Winged helix DNA-binding domain"/>
    <property type="match status" value="1"/>
</dbReference>
<dbReference type="EMBL" id="CP046908">
    <property type="protein sequence ID" value="QGZ35680.1"/>
    <property type="molecule type" value="Genomic_DNA"/>
</dbReference>
<dbReference type="InterPro" id="IPR036388">
    <property type="entry name" value="WH-like_DNA-bd_sf"/>
</dbReference>
<organism evidence="6 7">
    <name type="scientific">Stappia indica</name>
    <dbReference type="NCBI Taxonomy" id="538381"/>
    <lineage>
        <taxon>Bacteria</taxon>
        <taxon>Pseudomonadati</taxon>
        <taxon>Pseudomonadota</taxon>
        <taxon>Alphaproteobacteria</taxon>
        <taxon>Hyphomicrobiales</taxon>
        <taxon>Stappiaceae</taxon>
        <taxon>Stappia</taxon>
    </lineage>
</organism>
<dbReference type="PANTHER" id="PTHR30537:SF79">
    <property type="entry name" value="TRANSCRIPTIONAL REGULATOR-RELATED"/>
    <property type="match status" value="1"/>
</dbReference>
<dbReference type="SUPFAM" id="SSF46785">
    <property type="entry name" value="Winged helix' DNA-binding domain"/>
    <property type="match status" value="1"/>
</dbReference>
<sequence length="318" mass="35338">MQNGSRHLDQIRNLNSLQIFFAVSELKSVSAAARALTTSQSAVSYHIKKLEDDLGVPLFDRRFDGLEPTAFGSLLASHVGKGFAEIRAGLKNIASLRNGREVCVAMVPMFASRWLAPRIAHFWEAHSDVQLSFVHHGNNYTELPRGTLNADMGVQWGLGRWPGFTAQEIFADDLVVVCSPVYLERTCIRTEADLAHCRLLHVNDHDLWGEWFGEVLGFPPDPRNRMLLEDRSFQLSSTLNGVGVSLMVKSFVQDELAAGTLVNPLGRTYPTQCRYYLVQPENFALSGPARKFRSWLLQATKGQAGRPIHAMPGATPAH</sequence>
<keyword evidence="3" id="KW-0238">DNA-binding</keyword>
<evidence type="ECO:0000256" key="4">
    <source>
        <dbReference type="ARBA" id="ARBA00023163"/>
    </source>
</evidence>
<evidence type="ECO:0000313" key="7">
    <source>
        <dbReference type="Proteomes" id="UP000435648"/>
    </source>
</evidence>
<dbReference type="AlphaFoldDB" id="A0A857C9K3"/>
<dbReference type="CDD" id="cd08432">
    <property type="entry name" value="PBP2_GcdR_TrpI_HvrB_AmpR_like"/>
    <property type="match status" value="1"/>
</dbReference>
<accession>A0A857C9K3</accession>
<dbReference type="PRINTS" id="PR00039">
    <property type="entry name" value="HTHLYSR"/>
</dbReference>
<dbReference type="Proteomes" id="UP000435648">
    <property type="component" value="Chromosome"/>
</dbReference>
<dbReference type="GO" id="GO:0003700">
    <property type="term" value="F:DNA-binding transcription factor activity"/>
    <property type="evidence" value="ECO:0007669"/>
    <property type="project" value="InterPro"/>
</dbReference>
<feature type="domain" description="HTH lysR-type" evidence="5">
    <location>
        <begin position="12"/>
        <end position="69"/>
    </location>
</feature>
<keyword evidence="4" id="KW-0804">Transcription</keyword>
<keyword evidence="2" id="KW-0805">Transcription regulation</keyword>
<dbReference type="GO" id="GO:0043565">
    <property type="term" value="F:sequence-specific DNA binding"/>
    <property type="evidence" value="ECO:0007669"/>
    <property type="project" value="TreeGrafter"/>
</dbReference>
<dbReference type="KEGG" id="siw:GH266_14960"/>
<dbReference type="SUPFAM" id="SSF53850">
    <property type="entry name" value="Periplasmic binding protein-like II"/>
    <property type="match status" value="1"/>
</dbReference>
<dbReference type="InterPro" id="IPR036390">
    <property type="entry name" value="WH_DNA-bd_sf"/>
</dbReference>
<dbReference type="Pfam" id="PF00126">
    <property type="entry name" value="HTH_1"/>
    <property type="match status" value="1"/>
</dbReference>
<gene>
    <name evidence="6" type="ORF">GH266_14960</name>
</gene>
<dbReference type="GO" id="GO:0006351">
    <property type="term" value="P:DNA-templated transcription"/>
    <property type="evidence" value="ECO:0007669"/>
    <property type="project" value="TreeGrafter"/>
</dbReference>
<evidence type="ECO:0000256" key="3">
    <source>
        <dbReference type="ARBA" id="ARBA00023125"/>
    </source>
</evidence>
<evidence type="ECO:0000259" key="5">
    <source>
        <dbReference type="PROSITE" id="PS50931"/>
    </source>
</evidence>
<dbReference type="Gene3D" id="3.40.190.10">
    <property type="entry name" value="Periplasmic binding protein-like II"/>
    <property type="match status" value="2"/>
</dbReference>
<dbReference type="Pfam" id="PF03466">
    <property type="entry name" value="LysR_substrate"/>
    <property type="match status" value="1"/>
</dbReference>
<reference evidence="6 7" key="1">
    <citation type="submission" date="2019-12" db="EMBL/GenBank/DDBJ databases">
        <title>The genome of Stappia indica PHM037.</title>
        <authorList>
            <person name="Kacar D."/>
            <person name="Galan B."/>
            <person name="Canedo L."/>
            <person name="Rodriguez P."/>
            <person name="de la Calle F."/>
            <person name="Garcia J.L."/>
        </authorList>
    </citation>
    <scope>NUCLEOTIDE SEQUENCE [LARGE SCALE GENOMIC DNA]</scope>
    <source>
        <strain evidence="6 7">PHM037</strain>
    </source>
</reference>
<dbReference type="PROSITE" id="PS50931">
    <property type="entry name" value="HTH_LYSR"/>
    <property type="match status" value="1"/>
</dbReference>
<dbReference type="PANTHER" id="PTHR30537">
    <property type="entry name" value="HTH-TYPE TRANSCRIPTIONAL REGULATOR"/>
    <property type="match status" value="1"/>
</dbReference>
<evidence type="ECO:0000313" key="6">
    <source>
        <dbReference type="EMBL" id="QGZ35680.1"/>
    </source>
</evidence>
<evidence type="ECO:0000256" key="2">
    <source>
        <dbReference type="ARBA" id="ARBA00023015"/>
    </source>
</evidence>
<dbReference type="InterPro" id="IPR058163">
    <property type="entry name" value="LysR-type_TF_proteobact-type"/>
</dbReference>
<protein>
    <submittedName>
        <fullName evidence="6">LysR family transcriptional regulator</fullName>
    </submittedName>
</protein>
<proteinExistence type="inferred from homology"/>
<dbReference type="InterPro" id="IPR000847">
    <property type="entry name" value="LysR_HTH_N"/>
</dbReference>
<dbReference type="InterPro" id="IPR005119">
    <property type="entry name" value="LysR_subst-bd"/>
</dbReference>
<name>A0A857C9K3_9HYPH</name>
<comment type="similarity">
    <text evidence="1">Belongs to the LysR transcriptional regulatory family.</text>
</comment>
<evidence type="ECO:0000256" key="1">
    <source>
        <dbReference type="ARBA" id="ARBA00009437"/>
    </source>
</evidence>